<reference evidence="1 2" key="1">
    <citation type="submission" date="2016-10" db="EMBL/GenBank/DDBJ databases">
        <title>The Draft Genome Sequence of Actinokineospora bangkokensis 44EHWT reveals the biosynthetic pathway of antifungal compounds Thailandins with unusual extender unit butylmalonyl-CoA.</title>
        <authorList>
            <person name="Greule A."/>
            <person name="Intra B."/>
            <person name="Flemming S."/>
            <person name="Rommel M.G."/>
            <person name="Panbangred W."/>
            <person name="Bechthold A."/>
        </authorList>
    </citation>
    <scope>NUCLEOTIDE SEQUENCE [LARGE SCALE GENOMIC DNA]</scope>
    <source>
        <strain evidence="1 2">44EHW</strain>
    </source>
</reference>
<comment type="caution">
    <text evidence="1">The sequence shown here is derived from an EMBL/GenBank/DDBJ whole genome shotgun (WGS) entry which is preliminary data.</text>
</comment>
<dbReference type="EMBL" id="MKQR01000017">
    <property type="protein sequence ID" value="OLR92187.1"/>
    <property type="molecule type" value="Genomic_DNA"/>
</dbReference>
<proteinExistence type="predicted"/>
<dbReference type="RefSeq" id="WP_075976076.1">
    <property type="nucleotide sequence ID" value="NZ_MKQR01000017.1"/>
</dbReference>
<dbReference type="STRING" id="1193682.BJP25_22920"/>
<name>A0A1Q9LJF5_9PSEU</name>
<keyword evidence="2" id="KW-1185">Reference proteome</keyword>
<evidence type="ECO:0000313" key="1">
    <source>
        <dbReference type="EMBL" id="OLR92187.1"/>
    </source>
</evidence>
<organism evidence="1 2">
    <name type="scientific">Actinokineospora bangkokensis</name>
    <dbReference type="NCBI Taxonomy" id="1193682"/>
    <lineage>
        <taxon>Bacteria</taxon>
        <taxon>Bacillati</taxon>
        <taxon>Actinomycetota</taxon>
        <taxon>Actinomycetes</taxon>
        <taxon>Pseudonocardiales</taxon>
        <taxon>Pseudonocardiaceae</taxon>
        <taxon>Actinokineospora</taxon>
    </lineage>
</organism>
<dbReference type="OrthoDB" id="3373807at2"/>
<protein>
    <recommendedName>
        <fullName evidence="3">SseB protein N-terminal domain-containing protein</fullName>
    </recommendedName>
</protein>
<dbReference type="AlphaFoldDB" id="A0A1Q9LJF5"/>
<evidence type="ECO:0000313" key="2">
    <source>
        <dbReference type="Proteomes" id="UP000186040"/>
    </source>
</evidence>
<dbReference type="InterPro" id="IPR047659">
    <property type="entry name" value="T7SS_assoc"/>
</dbReference>
<dbReference type="Proteomes" id="UP000186040">
    <property type="component" value="Unassembled WGS sequence"/>
</dbReference>
<dbReference type="NCBIfam" id="NF033532">
    <property type="entry name" value="lone7para_assoc"/>
    <property type="match status" value="1"/>
</dbReference>
<sequence length="196" mass="20579">MEGEWSQDGWFLMMGPAWRGAPGDGPPPTECVVGGWPLTDSGEPGLFHANPGYVPPDPDSPTDPVDAVLRLMVAGQAEPDRLYWALRGAVFHLAVDDAGEAIVMRVPGAGEFVMIATAAVHRGRVLAQGWRDVDLGTLVAVVGEGTDVLINPGGCAAARVVNAFVRAAAVGEDDDFLDRDGDSLLVLPWGLDPAMP</sequence>
<accession>A0A1Q9LJF5</accession>
<gene>
    <name evidence="1" type="ORF">BJP25_22920</name>
</gene>
<evidence type="ECO:0008006" key="3">
    <source>
        <dbReference type="Google" id="ProtNLM"/>
    </source>
</evidence>